<dbReference type="PROSITE" id="PS01124">
    <property type="entry name" value="HTH_ARAC_FAMILY_2"/>
    <property type="match status" value="1"/>
</dbReference>
<protein>
    <submittedName>
        <fullName evidence="7">Two-component system response regulator YesN</fullName>
    </submittedName>
</protein>
<keyword evidence="3" id="KW-0804">Transcription</keyword>
<dbReference type="InterPro" id="IPR018062">
    <property type="entry name" value="HTH_AraC-typ_CS"/>
</dbReference>
<evidence type="ECO:0000256" key="2">
    <source>
        <dbReference type="ARBA" id="ARBA00023125"/>
    </source>
</evidence>
<proteinExistence type="predicted"/>
<dbReference type="Gene3D" id="3.40.50.2300">
    <property type="match status" value="1"/>
</dbReference>
<dbReference type="GO" id="GO:0043565">
    <property type="term" value="F:sequence-specific DNA binding"/>
    <property type="evidence" value="ECO:0007669"/>
    <property type="project" value="InterPro"/>
</dbReference>
<dbReference type="AlphaFoldDB" id="A0A368VW24"/>
<dbReference type="Pfam" id="PF12833">
    <property type="entry name" value="HTH_18"/>
    <property type="match status" value="1"/>
</dbReference>
<dbReference type="SUPFAM" id="SSF52172">
    <property type="entry name" value="CheY-like"/>
    <property type="match status" value="1"/>
</dbReference>
<comment type="caution">
    <text evidence="7">The sequence shown here is derived from an EMBL/GenBank/DDBJ whole genome shotgun (WGS) entry which is preliminary data.</text>
</comment>
<dbReference type="InterPro" id="IPR011006">
    <property type="entry name" value="CheY-like_superfamily"/>
</dbReference>
<dbReference type="OrthoDB" id="9794370at2"/>
<accession>A0A368VW24</accession>
<dbReference type="RefSeq" id="WP_114381309.1">
    <property type="nucleotide sequence ID" value="NZ_QPJD01000010.1"/>
</dbReference>
<name>A0A368VW24_9BACL</name>
<dbReference type="SMART" id="SM00342">
    <property type="entry name" value="HTH_ARAC"/>
    <property type="match status" value="1"/>
</dbReference>
<evidence type="ECO:0000256" key="3">
    <source>
        <dbReference type="ARBA" id="ARBA00023163"/>
    </source>
</evidence>
<sequence length="502" mass="57778">MRLLIADDDDYTREGLRESIDWEQYGIDEVLLAGDGAEALRICTINKPEIVLTDIRMPKLNGIEFAERLSEKSPGSILIFMSGYMDVEYLRSAIKLSAVEYIEKPIKLVEVEQAILKSVRALQEKQAQTDVFRQKNELVKQKLAGLLRDEHADRDEITRLCRETGFPEDKRYLGFIARDRMESDTQKTDLDSFITFWHENGFKAIGEQLDRRHCFVIVVCDSSVNKKLFYLSEVFLTRNVHYVIGIGAEASGVNAIRNSYLTARSALERSFYSPDSRFLTHQEETGRSNEFYSESLPFFYKLCKESPEKLPDWLRTLFASFREKQYPARERVIALLETIAQTLINDNQKIIAMLENEHGITEAVQSLRKCATIERAESITLAVASVWLEEKQQVSKYSRLVQEVMNYVASNYRNIDLDLTMIAGHMNLSTNHLGKLFKEETGTSIKQYISDYRIDLAKKLVESEHYKMHTIAELCGFASASYFVKVFKASTDLSPLQYRKKS</sequence>
<dbReference type="GO" id="GO:0003700">
    <property type="term" value="F:DNA-binding transcription factor activity"/>
    <property type="evidence" value="ECO:0007669"/>
    <property type="project" value="InterPro"/>
</dbReference>
<keyword evidence="4" id="KW-0597">Phosphoprotein</keyword>
<dbReference type="EMBL" id="QPJD01000010">
    <property type="protein sequence ID" value="RCW45457.1"/>
    <property type="molecule type" value="Genomic_DNA"/>
</dbReference>
<evidence type="ECO:0000259" key="5">
    <source>
        <dbReference type="PROSITE" id="PS01124"/>
    </source>
</evidence>
<dbReference type="CDD" id="cd17536">
    <property type="entry name" value="REC_YesN-like"/>
    <property type="match status" value="1"/>
</dbReference>
<dbReference type="SUPFAM" id="SSF46689">
    <property type="entry name" value="Homeodomain-like"/>
    <property type="match status" value="1"/>
</dbReference>
<dbReference type="PROSITE" id="PS50110">
    <property type="entry name" value="RESPONSE_REGULATORY"/>
    <property type="match status" value="1"/>
</dbReference>
<dbReference type="GO" id="GO:0000160">
    <property type="term" value="P:phosphorelay signal transduction system"/>
    <property type="evidence" value="ECO:0007669"/>
    <property type="project" value="InterPro"/>
</dbReference>
<feature type="domain" description="Response regulatory" evidence="6">
    <location>
        <begin position="2"/>
        <end position="119"/>
    </location>
</feature>
<evidence type="ECO:0000256" key="4">
    <source>
        <dbReference type="PROSITE-ProRule" id="PRU00169"/>
    </source>
</evidence>
<dbReference type="InterPro" id="IPR001789">
    <property type="entry name" value="Sig_transdc_resp-reg_receiver"/>
</dbReference>
<dbReference type="PANTHER" id="PTHR43280">
    <property type="entry name" value="ARAC-FAMILY TRANSCRIPTIONAL REGULATOR"/>
    <property type="match status" value="1"/>
</dbReference>
<evidence type="ECO:0000256" key="1">
    <source>
        <dbReference type="ARBA" id="ARBA00023015"/>
    </source>
</evidence>
<dbReference type="PANTHER" id="PTHR43280:SF2">
    <property type="entry name" value="HTH-TYPE TRANSCRIPTIONAL REGULATOR EXSA"/>
    <property type="match status" value="1"/>
</dbReference>
<keyword evidence="8" id="KW-1185">Reference proteome</keyword>
<reference evidence="7 8" key="1">
    <citation type="submission" date="2018-07" db="EMBL/GenBank/DDBJ databases">
        <title>Genomic Encyclopedia of Type Strains, Phase III (KMG-III): the genomes of soil and plant-associated and newly described type strains.</title>
        <authorList>
            <person name="Whitman W."/>
        </authorList>
    </citation>
    <scope>NUCLEOTIDE SEQUENCE [LARGE SCALE GENOMIC DNA]</scope>
    <source>
        <strain evidence="7 8">CECT 7506</strain>
    </source>
</reference>
<dbReference type="InterPro" id="IPR009057">
    <property type="entry name" value="Homeodomain-like_sf"/>
</dbReference>
<organism evidence="7 8">
    <name type="scientific">Paenibacillus prosopidis</name>
    <dbReference type="NCBI Taxonomy" id="630520"/>
    <lineage>
        <taxon>Bacteria</taxon>
        <taxon>Bacillati</taxon>
        <taxon>Bacillota</taxon>
        <taxon>Bacilli</taxon>
        <taxon>Bacillales</taxon>
        <taxon>Paenibacillaceae</taxon>
        <taxon>Paenibacillus</taxon>
    </lineage>
</organism>
<dbReference type="InterPro" id="IPR018060">
    <property type="entry name" value="HTH_AraC"/>
</dbReference>
<evidence type="ECO:0000313" key="7">
    <source>
        <dbReference type="EMBL" id="RCW45457.1"/>
    </source>
</evidence>
<feature type="domain" description="HTH araC/xylS-type" evidence="5">
    <location>
        <begin position="402"/>
        <end position="501"/>
    </location>
</feature>
<dbReference type="Proteomes" id="UP000252415">
    <property type="component" value="Unassembled WGS sequence"/>
</dbReference>
<dbReference type="PROSITE" id="PS00041">
    <property type="entry name" value="HTH_ARAC_FAMILY_1"/>
    <property type="match status" value="1"/>
</dbReference>
<feature type="modified residue" description="4-aspartylphosphate" evidence="4">
    <location>
        <position position="54"/>
    </location>
</feature>
<dbReference type="Pfam" id="PF00072">
    <property type="entry name" value="Response_reg"/>
    <property type="match status" value="1"/>
</dbReference>
<evidence type="ECO:0000313" key="8">
    <source>
        <dbReference type="Proteomes" id="UP000252415"/>
    </source>
</evidence>
<keyword evidence="1" id="KW-0805">Transcription regulation</keyword>
<gene>
    <name evidence="7" type="ORF">DFP97_11045</name>
</gene>
<keyword evidence="2" id="KW-0238">DNA-binding</keyword>
<dbReference type="Gene3D" id="1.10.10.60">
    <property type="entry name" value="Homeodomain-like"/>
    <property type="match status" value="2"/>
</dbReference>
<dbReference type="SMART" id="SM00448">
    <property type="entry name" value="REC"/>
    <property type="match status" value="1"/>
</dbReference>
<evidence type="ECO:0000259" key="6">
    <source>
        <dbReference type="PROSITE" id="PS50110"/>
    </source>
</evidence>